<evidence type="ECO:0000256" key="4">
    <source>
        <dbReference type="ARBA" id="ARBA00023278"/>
    </source>
</evidence>
<proteinExistence type="inferred from homology"/>
<keyword evidence="5" id="KW-1133">Transmembrane helix</keyword>
<comment type="similarity">
    <text evidence="1">Belongs to the CLV3/ESR signal peptide family.</text>
</comment>
<dbReference type="AlphaFoldDB" id="A0AAD8NZL6"/>
<dbReference type="Proteomes" id="UP001229421">
    <property type="component" value="Unassembled WGS sequence"/>
</dbReference>
<sequence>MVARVSLSLTSLIISVISLSLLLLWCTTTTTFIRPYPPPIPITKPQEQQYYQTLSTRRALIDKKKLSPSTNFDFTPFIHAHQQHHHQHPSHGTEINPLYGVEMRLVPTGPNPLHH</sequence>
<keyword evidence="2" id="KW-0217">Developmental protein</keyword>
<protein>
    <submittedName>
        <fullName evidence="6">Uncharacterized protein</fullName>
    </submittedName>
</protein>
<dbReference type="InterPro" id="IPR039618">
    <property type="entry name" value="CLE9-13"/>
</dbReference>
<dbReference type="GO" id="GO:0030154">
    <property type="term" value="P:cell differentiation"/>
    <property type="evidence" value="ECO:0007669"/>
    <property type="project" value="UniProtKB-KW"/>
</dbReference>
<evidence type="ECO:0000313" key="7">
    <source>
        <dbReference type="Proteomes" id="UP001229421"/>
    </source>
</evidence>
<evidence type="ECO:0000256" key="2">
    <source>
        <dbReference type="ARBA" id="ARBA00022473"/>
    </source>
</evidence>
<dbReference type="PANTHER" id="PTHR34359">
    <property type="entry name" value="CLAVATA3/ESR (CLE)-RELATED PROTEIN 10"/>
    <property type="match status" value="1"/>
</dbReference>
<name>A0AAD8NZL6_TARER</name>
<keyword evidence="5" id="KW-0472">Membrane</keyword>
<dbReference type="PANTHER" id="PTHR34359:SF24">
    <property type="entry name" value="INACTIVE PROTEIN FON2 SPARE1"/>
    <property type="match status" value="1"/>
</dbReference>
<accession>A0AAD8NZL6</accession>
<gene>
    <name evidence="6" type="ORF">QVD17_10564</name>
</gene>
<comment type="caution">
    <text evidence="6">The sequence shown here is derived from an EMBL/GenBank/DDBJ whole genome shotgun (WGS) entry which is preliminary data.</text>
</comment>
<keyword evidence="3" id="KW-0221">Differentiation</keyword>
<keyword evidence="7" id="KW-1185">Reference proteome</keyword>
<keyword evidence="5" id="KW-0812">Transmembrane</keyword>
<evidence type="ECO:0000256" key="3">
    <source>
        <dbReference type="ARBA" id="ARBA00022782"/>
    </source>
</evidence>
<evidence type="ECO:0000256" key="5">
    <source>
        <dbReference type="SAM" id="Phobius"/>
    </source>
</evidence>
<feature type="transmembrane region" description="Helical" evidence="5">
    <location>
        <begin position="6"/>
        <end position="26"/>
    </location>
</feature>
<evidence type="ECO:0000313" key="6">
    <source>
        <dbReference type="EMBL" id="KAK1433650.1"/>
    </source>
</evidence>
<reference evidence="6" key="1">
    <citation type="journal article" date="2023" name="bioRxiv">
        <title>Improved chromosome-level genome assembly for marigold (Tagetes erecta).</title>
        <authorList>
            <person name="Jiang F."/>
            <person name="Yuan L."/>
            <person name="Wang S."/>
            <person name="Wang H."/>
            <person name="Xu D."/>
            <person name="Wang A."/>
            <person name="Fan W."/>
        </authorList>
    </citation>
    <scope>NUCLEOTIDE SEQUENCE</scope>
    <source>
        <strain evidence="6">WSJ</strain>
        <tissue evidence="6">Leaf</tissue>
    </source>
</reference>
<dbReference type="EMBL" id="JAUHHV010000002">
    <property type="protein sequence ID" value="KAK1433650.1"/>
    <property type="molecule type" value="Genomic_DNA"/>
</dbReference>
<keyword evidence="4" id="KW-0379">Hydroxylation</keyword>
<evidence type="ECO:0000256" key="1">
    <source>
        <dbReference type="ARBA" id="ARBA00005416"/>
    </source>
</evidence>
<organism evidence="6 7">
    <name type="scientific">Tagetes erecta</name>
    <name type="common">African marigold</name>
    <dbReference type="NCBI Taxonomy" id="13708"/>
    <lineage>
        <taxon>Eukaryota</taxon>
        <taxon>Viridiplantae</taxon>
        <taxon>Streptophyta</taxon>
        <taxon>Embryophyta</taxon>
        <taxon>Tracheophyta</taxon>
        <taxon>Spermatophyta</taxon>
        <taxon>Magnoliopsida</taxon>
        <taxon>eudicotyledons</taxon>
        <taxon>Gunneridae</taxon>
        <taxon>Pentapetalae</taxon>
        <taxon>asterids</taxon>
        <taxon>campanulids</taxon>
        <taxon>Asterales</taxon>
        <taxon>Asteraceae</taxon>
        <taxon>Asteroideae</taxon>
        <taxon>Heliantheae alliance</taxon>
        <taxon>Tageteae</taxon>
        <taxon>Tagetes</taxon>
    </lineage>
</organism>